<gene>
    <name evidence="8" type="ORF">EX30DRAFT_230439</name>
</gene>
<dbReference type="InParanoid" id="A0A4S2MQD9"/>
<dbReference type="PRINTS" id="PR00043">
    <property type="entry name" value="LEUZIPPRJUN"/>
</dbReference>
<dbReference type="FunFam" id="1.20.5.170:FF:000053">
    <property type="entry name" value="BZIP transcription factor AtfA"/>
    <property type="match status" value="1"/>
</dbReference>
<evidence type="ECO:0000259" key="7">
    <source>
        <dbReference type="PROSITE" id="PS50217"/>
    </source>
</evidence>
<keyword evidence="9" id="KW-1185">Reference proteome</keyword>
<dbReference type="Pfam" id="PF11787">
    <property type="entry name" value="Aft1_HRR"/>
    <property type="match status" value="1"/>
</dbReference>
<feature type="region of interest" description="Disordered" evidence="6">
    <location>
        <begin position="313"/>
        <end position="340"/>
    </location>
</feature>
<dbReference type="SUPFAM" id="SSF57959">
    <property type="entry name" value="Leucine zipper domain"/>
    <property type="match status" value="1"/>
</dbReference>
<dbReference type="Gene3D" id="1.20.5.170">
    <property type="match status" value="1"/>
</dbReference>
<keyword evidence="3" id="KW-0238">DNA-binding</keyword>
<evidence type="ECO:0000313" key="8">
    <source>
        <dbReference type="EMBL" id="TGZ76738.1"/>
    </source>
</evidence>
<feature type="compositionally biased region" description="Polar residues" evidence="6">
    <location>
        <begin position="11"/>
        <end position="26"/>
    </location>
</feature>
<dbReference type="InterPro" id="IPR021756">
    <property type="entry name" value="TF_Aft1_HRR"/>
</dbReference>
<dbReference type="PROSITE" id="PS50217">
    <property type="entry name" value="BZIP"/>
    <property type="match status" value="1"/>
</dbReference>
<evidence type="ECO:0000256" key="2">
    <source>
        <dbReference type="ARBA" id="ARBA00023015"/>
    </source>
</evidence>
<dbReference type="OrthoDB" id="295274at2759"/>
<comment type="subcellular location">
    <subcellularLocation>
        <location evidence="1">Nucleus</location>
    </subcellularLocation>
</comment>
<dbReference type="InterPro" id="IPR021755">
    <property type="entry name" value="TF_Aft1_HRA"/>
</dbReference>
<dbReference type="InterPro" id="IPR051027">
    <property type="entry name" value="bZIP_transcription_factors"/>
</dbReference>
<dbReference type="EMBL" id="ML220168">
    <property type="protein sequence ID" value="TGZ76738.1"/>
    <property type="molecule type" value="Genomic_DNA"/>
</dbReference>
<dbReference type="GO" id="GO:0003700">
    <property type="term" value="F:DNA-binding transcription factor activity"/>
    <property type="evidence" value="ECO:0007669"/>
    <property type="project" value="InterPro"/>
</dbReference>
<dbReference type="InterPro" id="IPR046347">
    <property type="entry name" value="bZIP_sf"/>
</dbReference>
<reference evidence="8 9" key="1">
    <citation type="submission" date="2019-04" db="EMBL/GenBank/DDBJ databases">
        <title>Comparative genomics and transcriptomics to analyze fruiting body development in filamentous ascomycetes.</title>
        <authorList>
            <consortium name="DOE Joint Genome Institute"/>
            <person name="Lutkenhaus R."/>
            <person name="Traeger S."/>
            <person name="Breuer J."/>
            <person name="Kuo A."/>
            <person name="Lipzen A."/>
            <person name="Pangilinan J."/>
            <person name="Dilworth D."/>
            <person name="Sandor L."/>
            <person name="Poggeler S."/>
            <person name="Barry K."/>
            <person name="Grigoriev I.V."/>
            <person name="Nowrousian M."/>
        </authorList>
    </citation>
    <scope>NUCLEOTIDE SEQUENCE [LARGE SCALE GENOMIC DNA]</scope>
    <source>
        <strain evidence="8 9">CBS 389.68</strain>
    </source>
</reference>
<accession>A0A4S2MQD9</accession>
<feature type="compositionally biased region" description="Pro residues" evidence="6">
    <location>
        <begin position="87"/>
        <end position="105"/>
    </location>
</feature>
<keyword evidence="4" id="KW-0804">Transcription</keyword>
<dbReference type="Pfam" id="PF11786">
    <property type="entry name" value="Aft1_HRA"/>
    <property type="match status" value="1"/>
</dbReference>
<evidence type="ECO:0000256" key="1">
    <source>
        <dbReference type="ARBA" id="ARBA00004123"/>
    </source>
</evidence>
<dbReference type="GO" id="GO:0005634">
    <property type="term" value="C:nucleus"/>
    <property type="evidence" value="ECO:0007669"/>
    <property type="project" value="UniProtKB-SubCell"/>
</dbReference>
<dbReference type="Pfam" id="PF00170">
    <property type="entry name" value="bZIP_1"/>
    <property type="match status" value="1"/>
</dbReference>
<evidence type="ECO:0000256" key="6">
    <source>
        <dbReference type="SAM" id="MobiDB-lite"/>
    </source>
</evidence>
<dbReference type="InterPro" id="IPR002112">
    <property type="entry name" value="Leuzip_Jun"/>
</dbReference>
<dbReference type="GO" id="GO:0003677">
    <property type="term" value="F:DNA binding"/>
    <property type="evidence" value="ECO:0007669"/>
    <property type="project" value="UniProtKB-KW"/>
</dbReference>
<feature type="region of interest" description="Disordered" evidence="6">
    <location>
        <begin position="1"/>
        <end position="147"/>
    </location>
</feature>
<dbReference type="InterPro" id="IPR004827">
    <property type="entry name" value="bZIP"/>
</dbReference>
<feature type="compositionally biased region" description="Polar residues" evidence="6">
    <location>
        <begin position="313"/>
        <end position="339"/>
    </location>
</feature>
<evidence type="ECO:0000256" key="4">
    <source>
        <dbReference type="ARBA" id="ARBA00023163"/>
    </source>
</evidence>
<feature type="region of interest" description="Disordered" evidence="6">
    <location>
        <begin position="354"/>
        <end position="471"/>
    </location>
</feature>
<evidence type="ECO:0000256" key="3">
    <source>
        <dbReference type="ARBA" id="ARBA00023125"/>
    </source>
</evidence>
<dbReference type="AlphaFoldDB" id="A0A4S2MQD9"/>
<proteinExistence type="predicted"/>
<evidence type="ECO:0000256" key="5">
    <source>
        <dbReference type="ARBA" id="ARBA00023242"/>
    </source>
</evidence>
<keyword evidence="2" id="KW-0805">Transcription regulation</keyword>
<protein>
    <recommendedName>
        <fullName evidence="7">BZIP domain-containing protein</fullName>
    </recommendedName>
</protein>
<evidence type="ECO:0000313" key="9">
    <source>
        <dbReference type="Proteomes" id="UP000298138"/>
    </source>
</evidence>
<dbReference type="PANTHER" id="PTHR19304">
    <property type="entry name" value="CYCLIC-AMP RESPONSE ELEMENT BINDING PROTEIN"/>
    <property type="match status" value="1"/>
</dbReference>
<dbReference type="STRING" id="341454.A0A4S2MQD9"/>
<dbReference type="SMART" id="SM00338">
    <property type="entry name" value="BRLZ"/>
    <property type="match status" value="1"/>
</dbReference>
<feature type="domain" description="BZIP" evidence="7">
    <location>
        <begin position="466"/>
        <end position="529"/>
    </location>
</feature>
<dbReference type="CDD" id="cd14687">
    <property type="entry name" value="bZIP_ATF2"/>
    <property type="match status" value="1"/>
</dbReference>
<feature type="compositionally biased region" description="Basic and acidic residues" evidence="6">
    <location>
        <begin position="27"/>
        <end position="40"/>
    </location>
</feature>
<feature type="compositionally biased region" description="Basic and acidic residues" evidence="6">
    <location>
        <begin position="455"/>
        <end position="471"/>
    </location>
</feature>
<sequence>MSAAVSAMQHAATSNPASRMGTSSPVDNKKSVIVKPEDSSRPSTSYSQTQSKLSSSTTTTTTVTDVASSGPSRQNSGSDTTSATNGPNPPKNELPPPPPPPPPSGHGPTPNDYFSMPRPSRLDQEPNPFEQSFAGGQGNNNRADAVATPKNLLPPVTAISSPAPLLPDYNWGPNSLRSGPLSPAMLQGPTNSSTALGFDHIRSGLTPNESGIRTGLTPGAGPMFPAPSPSAFYPGAGTPSTIEFQKTAMAARKPLIPPTSQDPKQDLSAHPATLMDQLNPHHHKPRQMSDQYADQHAANSLYILAQATGAPSNAFMSNPHLQSGMQPNNGPSAMDSSPNMAKRAVVNTAAVTTTTAPGSKFSGSTSASVARGVSEMSLDRSDSSQEPEPSSARKGRNAKSRGTPANTGKRKNDETSAGGKGTPNKKSKPAGRAMSMSDDGDDYGDDGQQNNSDSGKNKDTRKMTDEEKRKNFLERNRVAALKCRQRKKQWLANLQAKVEMYGSENDALNAQVQQLREEIVGLKTLLLAHKDCPVARSNGVQLEIAAMAAGGHPDYGQHVGVGMMQAPYPTMMPQGVMQHQQQPDRRFS</sequence>
<organism evidence="8 9">
    <name type="scientific">Ascodesmis nigricans</name>
    <dbReference type="NCBI Taxonomy" id="341454"/>
    <lineage>
        <taxon>Eukaryota</taxon>
        <taxon>Fungi</taxon>
        <taxon>Dikarya</taxon>
        <taxon>Ascomycota</taxon>
        <taxon>Pezizomycotina</taxon>
        <taxon>Pezizomycetes</taxon>
        <taxon>Pezizales</taxon>
        <taxon>Ascodesmidaceae</taxon>
        <taxon>Ascodesmis</taxon>
    </lineage>
</organism>
<dbReference type="Pfam" id="PF11785">
    <property type="entry name" value="Aft1_OSA"/>
    <property type="match status" value="1"/>
</dbReference>
<keyword evidence="5" id="KW-0539">Nucleus</keyword>
<dbReference type="InterPro" id="IPR020956">
    <property type="entry name" value="TF_Aft1_OSM"/>
</dbReference>
<dbReference type="Proteomes" id="UP000298138">
    <property type="component" value="Unassembled WGS sequence"/>
</dbReference>
<feature type="compositionally biased region" description="Polar residues" evidence="6">
    <location>
        <begin position="70"/>
        <end position="84"/>
    </location>
</feature>
<name>A0A4S2MQD9_9PEZI</name>
<feature type="compositionally biased region" description="Low complexity" evidence="6">
    <location>
        <begin position="43"/>
        <end position="69"/>
    </location>
</feature>